<keyword evidence="4" id="KW-1185">Reference proteome</keyword>
<evidence type="ECO:0000259" key="2">
    <source>
        <dbReference type="Pfam" id="PF23213"/>
    </source>
</evidence>
<dbReference type="OrthoDB" id="7054648at2"/>
<dbReference type="AlphaFoldDB" id="A0A5C8PLY9"/>
<dbReference type="Proteomes" id="UP000321638">
    <property type="component" value="Unassembled WGS sequence"/>
</dbReference>
<protein>
    <submittedName>
        <fullName evidence="3">Uncharacterized protein</fullName>
    </submittedName>
</protein>
<accession>A0A5C8PLY9</accession>
<dbReference type="InterPro" id="IPR055492">
    <property type="entry name" value="DUF7064"/>
</dbReference>
<proteinExistence type="predicted"/>
<dbReference type="Pfam" id="PF23213">
    <property type="entry name" value="DUF7065"/>
    <property type="match status" value="1"/>
</dbReference>
<name>A0A5C8PLY9_9HYPH</name>
<dbReference type="Pfam" id="PF23212">
    <property type="entry name" value="DUF7064"/>
    <property type="match status" value="1"/>
</dbReference>
<evidence type="ECO:0000313" key="3">
    <source>
        <dbReference type="EMBL" id="TXL74475.1"/>
    </source>
</evidence>
<sequence length="313" mass="34986">MAGQRFTERDDRFHFAEMGDDWWATETAWFSFHHPERRLGGWLYTMARPNIGTVAGGAWVWDDSAHLPWEALYSANYSALPLPCGQDLDDCRLPTGVAIRVLEAGRCYAIGYADPERLAIDLVFDGVMPPEPLTAAGSTFGSAHHFDQFGRVTGTIALQGETIAIDCIGMRDRTWGRRPEDRPRRAAYVTGAAGPGHGFLAVTTARPDDDRVAYGFLRRDGRTVSLAAGERTVERDPVDGWVTRITLTARDAEGRTLSATGVPVSRIIINRHTFIDVNSLIRWELDGAVAWGEDQDMWPVHHWAQQARARRRR</sequence>
<gene>
    <name evidence="3" type="ORF">FHP25_17085</name>
</gene>
<feature type="domain" description="DUF7065" evidence="2">
    <location>
        <begin position="113"/>
        <end position="178"/>
    </location>
</feature>
<reference evidence="3 4" key="1">
    <citation type="submission" date="2019-06" db="EMBL/GenBank/DDBJ databases">
        <title>New taxonomy in bacterial strain CC-CFT640, isolated from vineyard.</title>
        <authorList>
            <person name="Lin S.-Y."/>
            <person name="Tsai C.-F."/>
            <person name="Young C.-C."/>
        </authorList>
    </citation>
    <scope>NUCLEOTIDE SEQUENCE [LARGE SCALE GENOMIC DNA]</scope>
    <source>
        <strain evidence="3 4">CC-CFT640</strain>
    </source>
</reference>
<feature type="domain" description="DUF7064" evidence="1">
    <location>
        <begin position="188"/>
        <end position="292"/>
    </location>
</feature>
<evidence type="ECO:0000259" key="1">
    <source>
        <dbReference type="Pfam" id="PF23212"/>
    </source>
</evidence>
<comment type="caution">
    <text evidence="3">The sequence shown here is derived from an EMBL/GenBank/DDBJ whole genome shotgun (WGS) entry which is preliminary data.</text>
</comment>
<organism evidence="3 4">
    <name type="scientific">Vineibacter terrae</name>
    <dbReference type="NCBI Taxonomy" id="2586908"/>
    <lineage>
        <taxon>Bacteria</taxon>
        <taxon>Pseudomonadati</taxon>
        <taxon>Pseudomonadota</taxon>
        <taxon>Alphaproteobacteria</taxon>
        <taxon>Hyphomicrobiales</taxon>
        <taxon>Vineibacter</taxon>
    </lineage>
</organism>
<dbReference type="RefSeq" id="WP_147848155.1">
    <property type="nucleotide sequence ID" value="NZ_VDUZ01000018.1"/>
</dbReference>
<dbReference type="InterPro" id="IPR055493">
    <property type="entry name" value="DUF7065"/>
</dbReference>
<evidence type="ECO:0000313" key="4">
    <source>
        <dbReference type="Proteomes" id="UP000321638"/>
    </source>
</evidence>
<dbReference type="SUPFAM" id="SSF159245">
    <property type="entry name" value="AttH-like"/>
    <property type="match status" value="1"/>
</dbReference>
<dbReference type="EMBL" id="VDUZ01000018">
    <property type="protein sequence ID" value="TXL74475.1"/>
    <property type="molecule type" value="Genomic_DNA"/>
</dbReference>